<feature type="compositionally biased region" description="Basic and acidic residues" evidence="1">
    <location>
        <begin position="304"/>
        <end position="313"/>
    </location>
</feature>
<evidence type="ECO:0000313" key="3">
    <source>
        <dbReference type="Proteomes" id="UP001152622"/>
    </source>
</evidence>
<feature type="compositionally biased region" description="Low complexity" evidence="1">
    <location>
        <begin position="155"/>
        <end position="179"/>
    </location>
</feature>
<dbReference type="GO" id="GO:0015630">
    <property type="term" value="C:microtubule cytoskeleton"/>
    <property type="evidence" value="ECO:0007669"/>
    <property type="project" value="TreeGrafter"/>
</dbReference>
<organism evidence="2 3">
    <name type="scientific">Synaphobranchus kaupii</name>
    <name type="common">Kaup's arrowtooth eel</name>
    <dbReference type="NCBI Taxonomy" id="118154"/>
    <lineage>
        <taxon>Eukaryota</taxon>
        <taxon>Metazoa</taxon>
        <taxon>Chordata</taxon>
        <taxon>Craniata</taxon>
        <taxon>Vertebrata</taxon>
        <taxon>Euteleostomi</taxon>
        <taxon>Actinopterygii</taxon>
        <taxon>Neopterygii</taxon>
        <taxon>Teleostei</taxon>
        <taxon>Anguilliformes</taxon>
        <taxon>Synaphobranchidae</taxon>
        <taxon>Synaphobranchus</taxon>
    </lineage>
</organism>
<evidence type="ECO:0000256" key="1">
    <source>
        <dbReference type="SAM" id="MobiDB-lite"/>
    </source>
</evidence>
<dbReference type="GO" id="GO:0043194">
    <property type="term" value="C:axon initial segment"/>
    <property type="evidence" value="ECO:0007669"/>
    <property type="project" value="TreeGrafter"/>
</dbReference>
<dbReference type="AlphaFoldDB" id="A0A9Q1FKS0"/>
<name>A0A9Q1FKS0_SYNKA</name>
<proteinExistence type="predicted"/>
<reference evidence="2" key="1">
    <citation type="journal article" date="2023" name="Science">
        <title>Genome structures resolve the early diversification of teleost fishes.</title>
        <authorList>
            <person name="Parey E."/>
            <person name="Louis A."/>
            <person name="Montfort J."/>
            <person name="Bouchez O."/>
            <person name="Roques C."/>
            <person name="Iampietro C."/>
            <person name="Lluch J."/>
            <person name="Castinel A."/>
            <person name="Donnadieu C."/>
            <person name="Desvignes T."/>
            <person name="Floi Bucao C."/>
            <person name="Jouanno E."/>
            <person name="Wen M."/>
            <person name="Mejri S."/>
            <person name="Dirks R."/>
            <person name="Jansen H."/>
            <person name="Henkel C."/>
            <person name="Chen W.J."/>
            <person name="Zahm M."/>
            <person name="Cabau C."/>
            <person name="Klopp C."/>
            <person name="Thompson A.W."/>
            <person name="Robinson-Rechavi M."/>
            <person name="Braasch I."/>
            <person name="Lecointre G."/>
            <person name="Bobe J."/>
            <person name="Postlethwait J.H."/>
            <person name="Berthelot C."/>
            <person name="Roest Crollius H."/>
            <person name="Guiguen Y."/>
        </authorList>
    </citation>
    <scope>NUCLEOTIDE SEQUENCE</scope>
    <source>
        <strain evidence="2">WJC10195</strain>
    </source>
</reference>
<dbReference type="GO" id="GO:0001764">
    <property type="term" value="P:neuron migration"/>
    <property type="evidence" value="ECO:0007669"/>
    <property type="project" value="TreeGrafter"/>
</dbReference>
<feature type="region of interest" description="Disordered" evidence="1">
    <location>
        <begin position="409"/>
        <end position="500"/>
    </location>
</feature>
<evidence type="ECO:0008006" key="4">
    <source>
        <dbReference type="Google" id="ProtNLM"/>
    </source>
</evidence>
<dbReference type="PANTHER" id="PTHR12784">
    <property type="entry name" value="STEERIN"/>
    <property type="match status" value="1"/>
</dbReference>
<dbReference type="PANTHER" id="PTHR12784:SF3">
    <property type="entry name" value="NEURON NAVIGATOR 1"/>
    <property type="match status" value="1"/>
</dbReference>
<gene>
    <name evidence="2" type="ORF">SKAU_G00169650</name>
</gene>
<sequence>MSCPTDPESQRKRTVQNVLDLRQNLEDTMSSLRGSQLSHSCMETGVCYDSDETNARSMSSTSNRSSPVSWRYGQSSPRLQAGDAPSSTGGGYPGGHGPAQYASRTMPARNPSRLAHATRGQLIEGTDADDPDVKSGYLSDSDVLSKSLNEDDDLGNGWDESSSISSGLSDGSDNLSSEDFNASSSLNSLPTTPVGSRRNSSIVLRTDAEKSGLSWYSEDGKPLRKGEGGGYDTGSLKTESSAKWRKCRPLEGTGEDAEGRAELKKPQSLGQPGTFKKSRNPPVGVTSPITHTSHSLLRVAAQKTDQKPVDKAKVAVKASGLQRSCSDAGRERGKPPSGLVRPTAAGSFGYKKPTPATGTATMLTASGATITSGSATVGKMPKSSGIPVKPMGLDVSNLEQSFLSPNARGSIQYRSLPRPAKSSTMSLMGRPASRPVSGSIDSTLLGLKPAPSSGPALSPTPSCSARMKESGDSGSKPSRASVGPVNQTDREKEKAKAKAVASDSDCVSLKALLTPGEATAKLQGLRQSSGSKYAELSSPITHRAFGSKSLGRPPSLAHLEKLNSNSLDSCLGLQDLPPKVPPYSKLQDLAGASGMPRLTPSPAPVLHIDSPGCFSGSPLLYPRLAGMHRSMESLPLHLSVPPGPRDREEETVLGVWGPGTRASITLPDRDRNTLPKKGLSHYSQPDDEVKMEGKERRHSHTIVCLTESESPPRLLCSTSAGKAPPTNVVAPTPNGGTPAPDNTLQQHPRPRLRLRTVRRLPAG</sequence>
<dbReference type="InterPro" id="IPR039041">
    <property type="entry name" value="Nav/unc-53"/>
</dbReference>
<dbReference type="GO" id="GO:0001578">
    <property type="term" value="P:microtubule bundle formation"/>
    <property type="evidence" value="ECO:0007669"/>
    <property type="project" value="TreeGrafter"/>
</dbReference>
<accession>A0A9Q1FKS0</accession>
<feature type="compositionally biased region" description="Basic residues" evidence="1">
    <location>
        <begin position="748"/>
        <end position="763"/>
    </location>
</feature>
<feature type="region of interest" description="Disordered" evidence="1">
    <location>
        <begin position="148"/>
        <end position="356"/>
    </location>
</feature>
<feature type="region of interest" description="Disordered" evidence="1">
    <location>
        <begin position="667"/>
        <end position="699"/>
    </location>
</feature>
<dbReference type="OrthoDB" id="8933739at2759"/>
<feature type="compositionally biased region" description="Polar residues" evidence="1">
    <location>
        <begin position="180"/>
        <end position="203"/>
    </location>
</feature>
<comment type="caution">
    <text evidence="2">The sequence shown here is derived from an EMBL/GenBank/DDBJ whole genome shotgun (WGS) entry which is preliminary data.</text>
</comment>
<feature type="compositionally biased region" description="Low complexity" evidence="1">
    <location>
        <begin position="56"/>
        <end position="71"/>
    </location>
</feature>
<dbReference type="Proteomes" id="UP001152622">
    <property type="component" value="Chromosome 5"/>
</dbReference>
<protein>
    <recommendedName>
        <fullName evidence="4">Neuron navigator 1</fullName>
    </recommendedName>
</protein>
<feature type="region of interest" description="Disordered" evidence="1">
    <location>
        <begin position="52"/>
        <end position="113"/>
    </location>
</feature>
<keyword evidence="3" id="KW-1185">Reference proteome</keyword>
<dbReference type="EMBL" id="JAINUF010000005">
    <property type="protein sequence ID" value="KAJ8360440.1"/>
    <property type="molecule type" value="Genomic_DNA"/>
</dbReference>
<feature type="compositionally biased region" description="Gly residues" evidence="1">
    <location>
        <begin position="88"/>
        <end position="97"/>
    </location>
</feature>
<feature type="compositionally biased region" description="Basic and acidic residues" evidence="1">
    <location>
        <begin position="218"/>
        <end position="227"/>
    </location>
</feature>
<feature type="region of interest" description="Disordered" evidence="1">
    <location>
        <begin position="711"/>
        <end position="763"/>
    </location>
</feature>
<evidence type="ECO:0000313" key="2">
    <source>
        <dbReference type="EMBL" id="KAJ8360440.1"/>
    </source>
</evidence>